<organism evidence="2 3">
    <name type="scientific">Parvibaculum lavamentivorans (strain DS-1 / DSM 13023 / NCIMB 13966)</name>
    <dbReference type="NCBI Taxonomy" id="402881"/>
    <lineage>
        <taxon>Bacteria</taxon>
        <taxon>Pseudomonadati</taxon>
        <taxon>Pseudomonadota</taxon>
        <taxon>Alphaproteobacteria</taxon>
        <taxon>Hyphomicrobiales</taxon>
        <taxon>Parvibaculaceae</taxon>
        <taxon>Parvibaculum</taxon>
    </lineage>
</organism>
<dbReference type="GO" id="GO:0016706">
    <property type="term" value="F:2-oxoglutarate-dependent dioxygenase activity"/>
    <property type="evidence" value="ECO:0007669"/>
    <property type="project" value="UniProtKB-ARBA"/>
</dbReference>
<dbReference type="SUPFAM" id="SSF51197">
    <property type="entry name" value="Clavaminate synthase-like"/>
    <property type="match status" value="1"/>
</dbReference>
<dbReference type="Proteomes" id="UP000006377">
    <property type="component" value="Chromosome"/>
</dbReference>
<evidence type="ECO:0000313" key="2">
    <source>
        <dbReference type="EMBL" id="ABS64920.1"/>
    </source>
</evidence>
<sequence>MSETSHYGVKEQTLSVTAIDRAIEQLRLLGYAVLDGSYSRAELTQLQEAFCAARRKMEEHFGGKDSLEKIDEHNTIRIPMMYERVFLDLALNQAIIELCRRMIGDYFILNQQNGISNPGNSTRYNQGAFHRDLPYQHFVSDRPLAINALFCLDDFTTENGATYVLPGSHKQSAYPSDATVDALKVQIPAPAGSFIILDCMLYHSGGVNRTDRERRAVNHVYSIPMLKQQIDLPAALGDTFSDDPGVRQLLGYDSTVPLDVAAYYRSRTKKKEFS</sequence>
<evidence type="ECO:0000256" key="1">
    <source>
        <dbReference type="ARBA" id="ARBA00001954"/>
    </source>
</evidence>
<keyword evidence="2" id="KW-0223">Dioxygenase</keyword>
<dbReference type="STRING" id="402881.Plav_3316"/>
<protein>
    <submittedName>
        <fullName evidence="2">Phytanoyl-CoA dioxygenase</fullName>
    </submittedName>
</protein>
<keyword evidence="3" id="KW-1185">Reference proteome</keyword>
<dbReference type="PANTHER" id="PTHR20883">
    <property type="entry name" value="PHYTANOYL-COA DIOXYGENASE DOMAIN CONTAINING 1"/>
    <property type="match status" value="1"/>
</dbReference>
<proteinExistence type="predicted"/>
<name>A7HYD7_PARL1</name>
<dbReference type="HOGENOM" id="CLU_047725_3_2_5"/>
<gene>
    <name evidence="2" type="ordered locus">Plav_3316</name>
</gene>
<dbReference type="AlphaFoldDB" id="A7HYD7"/>
<accession>A7HYD7</accession>
<comment type="cofactor">
    <cofactor evidence="1">
        <name>Fe(2+)</name>
        <dbReference type="ChEBI" id="CHEBI:29033"/>
    </cofactor>
</comment>
<keyword evidence="2" id="KW-0560">Oxidoreductase</keyword>
<dbReference type="Gene3D" id="2.60.120.620">
    <property type="entry name" value="q2cbj1_9rhob like domain"/>
    <property type="match status" value="1"/>
</dbReference>
<reference evidence="2 3" key="1">
    <citation type="journal article" date="2011" name="Stand. Genomic Sci.">
        <title>Complete genome sequence of Parvibaculum lavamentivorans type strain (DS-1(T)).</title>
        <authorList>
            <person name="Schleheck D."/>
            <person name="Weiss M."/>
            <person name="Pitluck S."/>
            <person name="Bruce D."/>
            <person name="Land M.L."/>
            <person name="Han S."/>
            <person name="Saunders E."/>
            <person name="Tapia R."/>
            <person name="Detter C."/>
            <person name="Brettin T."/>
            <person name="Han J."/>
            <person name="Woyke T."/>
            <person name="Goodwin L."/>
            <person name="Pennacchio L."/>
            <person name="Nolan M."/>
            <person name="Cook A.M."/>
            <person name="Kjelleberg S."/>
            <person name="Thomas T."/>
        </authorList>
    </citation>
    <scope>NUCLEOTIDE SEQUENCE [LARGE SCALE GENOMIC DNA]</scope>
    <source>
        <strain evidence="3">DS-1 / DSM 13023 / NCIMB 13966</strain>
    </source>
</reference>
<dbReference type="GO" id="GO:0005506">
    <property type="term" value="F:iron ion binding"/>
    <property type="evidence" value="ECO:0007669"/>
    <property type="project" value="UniProtKB-ARBA"/>
</dbReference>
<dbReference type="RefSeq" id="WP_012112251.1">
    <property type="nucleotide sequence ID" value="NC_009719.1"/>
</dbReference>
<dbReference type="OrthoDB" id="9796766at2"/>
<dbReference type="PANTHER" id="PTHR20883:SF48">
    <property type="entry name" value="ECTOINE DIOXYGENASE"/>
    <property type="match status" value="1"/>
</dbReference>
<dbReference type="KEGG" id="pla:Plav_3316"/>
<dbReference type="eggNOG" id="COG5285">
    <property type="taxonomic scope" value="Bacteria"/>
</dbReference>
<dbReference type="InterPro" id="IPR008775">
    <property type="entry name" value="Phytyl_CoA_dOase-like"/>
</dbReference>
<dbReference type="Pfam" id="PF05721">
    <property type="entry name" value="PhyH"/>
    <property type="match status" value="1"/>
</dbReference>
<evidence type="ECO:0000313" key="3">
    <source>
        <dbReference type="Proteomes" id="UP000006377"/>
    </source>
</evidence>
<dbReference type="EMBL" id="CP000774">
    <property type="protein sequence ID" value="ABS64920.1"/>
    <property type="molecule type" value="Genomic_DNA"/>
</dbReference>